<evidence type="ECO:0000256" key="4">
    <source>
        <dbReference type="ARBA" id="ARBA00022833"/>
    </source>
</evidence>
<dbReference type="GO" id="GO:0016787">
    <property type="term" value="F:hydrolase activity"/>
    <property type="evidence" value="ECO:0007669"/>
    <property type="project" value="UniProtKB-KW"/>
</dbReference>
<keyword evidence="4" id="KW-0862">Zinc</keyword>
<dbReference type="SMART" id="SM00849">
    <property type="entry name" value="Lactamase_B"/>
    <property type="match status" value="1"/>
</dbReference>
<organism evidence="6 7">
    <name type="scientific">Deinococcus cellulosilyticus (strain DSM 18568 / NBRC 106333 / KACC 11606 / 5516J-15)</name>
    <dbReference type="NCBI Taxonomy" id="1223518"/>
    <lineage>
        <taxon>Bacteria</taxon>
        <taxon>Thermotogati</taxon>
        <taxon>Deinococcota</taxon>
        <taxon>Deinococci</taxon>
        <taxon>Deinococcales</taxon>
        <taxon>Deinococcaceae</taxon>
        <taxon>Deinococcus</taxon>
    </lineage>
</organism>
<evidence type="ECO:0000256" key="3">
    <source>
        <dbReference type="ARBA" id="ARBA00022801"/>
    </source>
</evidence>
<dbReference type="SUPFAM" id="SSF56281">
    <property type="entry name" value="Metallo-hydrolase/oxidoreductase"/>
    <property type="match status" value="1"/>
</dbReference>
<dbReference type="PANTHER" id="PTHR42978:SF6">
    <property type="entry name" value="QUORUM-QUENCHING LACTONASE YTNP-RELATED"/>
    <property type="match status" value="1"/>
</dbReference>
<accession>A0A511MZH6</accession>
<reference evidence="6 7" key="1">
    <citation type="submission" date="2019-07" db="EMBL/GenBank/DDBJ databases">
        <title>Whole genome shotgun sequence of Deinococcus cellulosilyticus NBRC 106333.</title>
        <authorList>
            <person name="Hosoyama A."/>
            <person name="Uohara A."/>
            <person name="Ohji S."/>
            <person name="Ichikawa N."/>
        </authorList>
    </citation>
    <scope>NUCLEOTIDE SEQUENCE [LARGE SCALE GENOMIC DNA]</scope>
    <source>
        <strain evidence="6 7">NBRC 106333</strain>
    </source>
</reference>
<evidence type="ECO:0000313" key="6">
    <source>
        <dbReference type="EMBL" id="GEM46030.1"/>
    </source>
</evidence>
<keyword evidence="2" id="KW-0479">Metal-binding</keyword>
<keyword evidence="3 6" id="KW-0378">Hydrolase</keyword>
<feature type="domain" description="Metallo-beta-lactamase" evidence="5">
    <location>
        <begin position="56"/>
        <end position="260"/>
    </location>
</feature>
<gene>
    <name evidence="6" type="ORF">DC3_16650</name>
</gene>
<proteinExistence type="inferred from homology"/>
<protein>
    <submittedName>
        <fullName evidence="6">MBL fold metallo-hydrolase</fullName>
    </submittedName>
</protein>
<dbReference type="GO" id="GO:0046872">
    <property type="term" value="F:metal ion binding"/>
    <property type="evidence" value="ECO:0007669"/>
    <property type="project" value="UniProtKB-KW"/>
</dbReference>
<dbReference type="InterPro" id="IPR036866">
    <property type="entry name" value="RibonucZ/Hydroxyglut_hydro"/>
</dbReference>
<comment type="caution">
    <text evidence="6">The sequence shown here is derived from an EMBL/GenBank/DDBJ whole genome shotgun (WGS) entry which is preliminary data.</text>
</comment>
<dbReference type="EMBL" id="BJXB01000006">
    <property type="protein sequence ID" value="GEM46030.1"/>
    <property type="molecule type" value="Genomic_DNA"/>
</dbReference>
<evidence type="ECO:0000259" key="5">
    <source>
        <dbReference type="SMART" id="SM00849"/>
    </source>
</evidence>
<keyword evidence="7" id="KW-1185">Reference proteome</keyword>
<dbReference type="Gene3D" id="3.60.15.10">
    <property type="entry name" value="Ribonuclease Z/Hydroxyacylglutathione hydrolase-like"/>
    <property type="match status" value="1"/>
</dbReference>
<evidence type="ECO:0000256" key="1">
    <source>
        <dbReference type="ARBA" id="ARBA00007749"/>
    </source>
</evidence>
<comment type="similarity">
    <text evidence="1">Belongs to the metallo-beta-lactamase superfamily.</text>
</comment>
<evidence type="ECO:0000313" key="7">
    <source>
        <dbReference type="Proteomes" id="UP000321306"/>
    </source>
</evidence>
<dbReference type="InterPro" id="IPR051013">
    <property type="entry name" value="MBL_superfamily_lactonases"/>
</dbReference>
<dbReference type="Proteomes" id="UP000321306">
    <property type="component" value="Unassembled WGS sequence"/>
</dbReference>
<dbReference type="AlphaFoldDB" id="A0A511MZH6"/>
<dbReference type="InterPro" id="IPR001279">
    <property type="entry name" value="Metallo-B-lactamas"/>
</dbReference>
<sequence>MVWHMWLKTRKIGTVQVTSLTDGQFRLDGGAMFGTVPKVLWNKLTPADELNRIALRINPLLVQMHGKNILIETGMWEGDAKFQSMFDLRRDSTVFDGLKAVGLDRTDIDLVINTHLHFDHAGRNVLEGVPAFPHARYVVQKQELEDAHHRHERNRASYYTEQYVEPIEQAGLFDVVDGDTELMSGLRVVQIPGHNLGQQAVILESEGEMLVYTADLLPTLVHAPYPYVMGYDLYPVTTLETRKKFFPEWFEKKAILAPPHDPDHAFGRLTRNPKGGFLAEPT</sequence>
<evidence type="ECO:0000256" key="2">
    <source>
        <dbReference type="ARBA" id="ARBA00022723"/>
    </source>
</evidence>
<dbReference type="Pfam" id="PF00753">
    <property type="entry name" value="Lactamase_B"/>
    <property type="match status" value="1"/>
</dbReference>
<name>A0A511MZH6_DEIC1</name>
<dbReference type="PANTHER" id="PTHR42978">
    <property type="entry name" value="QUORUM-QUENCHING LACTONASE YTNP-RELATED-RELATED"/>
    <property type="match status" value="1"/>
</dbReference>